<dbReference type="SUPFAM" id="SSF51735">
    <property type="entry name" value="NAD(P)-binding Rossmann-fold domains"/>
    <property type="match status" value="1"/>
</dbReference>
<evidence type="ECO:0000313" key="6">
    <source>
        <dbReference type="EMBL" id="CAE2264899.1"/>
    </source>
</evidence>
<dbReference type="Pfam" id="PF00743">
    <property type="entry name" value="FMO-like"/>
    <property type="match status" value="2"/>
</dbReference>
<dbReference type="GO" id="GO:0050660">
    <property type="term" value="F:flavin adenine dinucleotide binding"/>
    <property type="evidence" value="ECO:0007669"/>
    <property type="project" value="InterPro"/>
</dbReference>
<feature type="region of interest" description="Disordered" evidence="5">
    <location>
        <begin position="98"/>
        <end position="132"/>
    </location>
</feature>
<evidence type="ECO:0000256" key="2">
    <source>
        <dbReference type="ARBA" id="ARBA00022630"/>
    </source>
</evidence>
<keyword evidence="4" id="KW-0560">Oxidoreductase</keyword>
<dbReference type="AlphaFoldDB" id="A0A7S4N4Q9"/>
<feature type="compositionally biased region" description="Low complexity" evidence="5">
    <location>
        <begin position="30"/>
        <end position="44"/>
    </location>
</feature>
<evidence type="ECO:0000256" key="5">
    <source>
        <dbReference type="SAM" id="MobiDB-lite"/>
    </source>
</evidence>
<accession>A0A7S4N4Q9</accession>
<dbReference type="InterPro" id="IPR036291">
    <property type="entry name" value="NAD(P)-bd_dom_sf"/>
</dbReference>
<evidence type="ECO:0008006" key="7">
    <source>
        <dbReference type="Google" id="ProtNLM"/>
    </source>
</evidence>
<organism evidence="6">
    <name type="scientific">Odontella aurita</name>
    <dbReference type="NCBI Taxonomy" id="265563"/>
    <lineage>
        <taxon>Eukaryota</taxon>
        <taxon>Sar</taxon>
        <taxon>Stramenopiles</taxon>
        <taxon>Ochrophyta</taxon>
        <taxon>Bacillariophyta</taxon>
        <taxon>Mediophyceae</taxon>
        <taxon>Biddulphiophycidae</taxon>
        <taxon>Eupodiscales</taxon>
        <taxon>Odontellaceae</taxon>
        <taxon>Odontella</taxon>
    </lineage>
</organism>
<keyword evidence="2" id="KW-0285">Flavoprotein</keyword>
<evidence type="ECO:0000256" key="4">
    <source>
        <dbReference type="ARBA" id="ARBA00023002"/>
    </source>
</evidence>
<feature type="compositionally biased region" description="Polar residues" evidence="5">
    <location>
        <begin position="119"/>
        <end position="132"/>
    </location>
</feature>
<gene>
    <name evidence="6" type="ORF">OAUR00152_LOCUS28445</name>
</gene>
<dbReference type="PANTHER" id="PTHR23023">
    <property type="entry name" value="DIMETHYLANILINE MONOOXYGENASE"/>
    <property type="match status" value="1"/>
</dbReference>
<feature type="region of interest" description="Disordered" evidence="5">
    <location>
        <begin position="30"/>
        <end position="62"/>
    </location>
</feature>
<dbReference type="InterPro" id="IPR050346">
    <property type="entry name" value="FMO-like"/>
</dbReference>
<evidence type="ECO:0000256" key="1">
    <source>
        <dbReference type="ARBA" id="ARBA00009183"/>
    </source>
</evidence>
<evidence type="ECO:0000256" key="3">
    <source>
        <dbReference type="ARBA" id="ARBA00022827"/>
    </source>
</evidence>
<sequence>MYVDVDVAVIGAGPAGLVAARHLKEAGYTASAAPRPVPSRSAAGHGHGGCTAASGGGGGDRSMVVLEETSSPGGIWNRAGAEGRPVVPCRCADPDPDADAAYGDGEAGGGEAATEVGRENSSSGSIRPSFGVETSSQPLYENLRVNFPKDIMSFVGAPFRPDVPFFPGVPAVEEYYGDYTRRHGLEEGGYVRYNSRVEKCWKREDGRRWVIETVGGEVYYADNVVVCTGHHRRAFAPPVPGVRHFARRVGRRLIHSSAFGSVERFRNRRVLIVGGGISGSDIANHLLRDGRCRGVTVSVRKLSLKAKLLLHQAVKRGARVCPGVERVGDDGKIHFVPGRRENGFGTKLQHRTSPEDFDDIIFATGYRYWYPFLHPEQRRRVLSDETGYKLERLYMRMIYVEDPTMAFLGITNVNLPSSVLLEHQARVYVKYLRGDLAAPTPTRDEMEEEVRSRSCDRTQDALAGKFPSYVRSLAMLSGEGGYWNHLLKCSLPAFLRSLWVQRHPILGWAVVGASFQGAALALLLARYDRFPSFLQPSLFGSGTQLG</sequence>
<feature type="compositionally biased region" description="Gly residues" evidence="5">
    <location>
        <begin position="45"/>
        <end position="60"/>
    </location>
</feature>
<name>A0A7S4N4Q9_9STRA</name>
<protein>
    <recommendedName>
        <fullName evidence="7">Flavin-containing monooxygenase</fullName>
    </recommendedName>
</protein>
<comment type="similarity">
    <text evidence="1">Belongs to the FMO family.</text>
</comment>
<dbReference type="Gene3D" id="3.50.50.60">
    <property type="entry name" value="FAD/NAD(P)-binding domain"/>
    <property type="match status" value="2"/>
</dbReference>
<dbReference type="InterPro" id="IPR020946">
    <property type="entry name" value="Flavin_mOase-like"/>
</dbReference>
<dbReference type="GO" id="GO:0004499">
    <property type="term" value="F:N,N-dimethylaniline monooxygenase activity"/>
    <property type="evidence" value="ECO:0007669"/>
    <property type="project" value="InterPro"/>
</dbReference>
<dbReference type="GO" id="GO:0050661">
    <property type="term" value="F:NADP binding"/>
    <property type="evidence" value="ECO:0007669"/>
    <property type="project" value="InterPro"/>
</dbReference>
<dbReference type="EMBL" id="HBKQ01041241">
    <property type="protein sequence ID" value="CAE2264899.1"/>
    <property type="molecule type" value="Transcribed_RNA"/>
</dbReference>
<dbReference type="InterPro" id="IPR036188">
    <property type="entry name" value="FAD/NAD-bd_sf"/>
</dbReference>
<keyword evidence="3" id="KW-0274">FAD</keyword>
<proteinExistence type="inferred from homology"/>
<dbReference type="SUPFAM" id="SSF51905">
    <property type="entry name" value="FAD/NAD(P)-binding domain"/>
    <property type="match status" value="1"/>
</dbReference>
<reference evidence="6" key="1">
    <citation type="submission" date="2021-01" db="EMBL/GenBank/DDBJ databases">
        <authorList>
            <person name="Corre E."/>
            <person name="Pelletier E."/>
            <person name="Niang G."/>
            <person name="Scheremetjew M."/>
            <person name="Finn R."/>
            <person name="Kale V."/>
            <person name="Holt S."/>
            <person name="Cochrane G."/>
            <person name="Meng A."/>
            <person name="Brown T."/>
            <person name="Cohen L."/>
        </authorList>
    </citation>
    <scope>NUCLEOTIDE SEQUENCE</scope>
    <source>
        <strain evidence="6">Isolate 1302-5</strain>
    </source>
</reference>